<sequence length="376" mass="40854">MHPPAARERRLVVDVGGGSTELVTGTGWTTREAHSTPMGCIRFTERFFPGARISRKRYERARDAAMLELRPFAARLRAPGIDRVLGSSGTMRAIGDIVEARGDAARGTITRRGVDALIEKVCDADTLADIDVEGLADERRPVLPGGLAIVDAVMRTFDLGSIDVADGALREGLLMELVGRLESDDVRDDTIAAFRARHGIDAAHARRVRATAEALFDAVASDWDLGDVELRRWLGWAAELHELGLSVSRSGVARHGAYLVANADAPGFSRDELEAVATLVRTHRGRLDRDMFEPTRRGSRRALKRLAVLLRIAVALHADRAAVTAIPSARAARRAVELTVPREWIASRSLVAADLAAHAAQIQRIGLELEIRTAEG</sequence>
<dbReference type="InterPro" id="IPR050273">
    <property type="entry name" value="GppA/Ppx_hydrolase"/>
</dbReference>
<dbReference type="GO" id="GO:0004309">
    <property type="term" value="F:exopolyphosphatase activity"/>
    <property type="evidence" value="ECO:0007669"/>
    <property type="project" value="TreeGrafter"/>
</dbReference>
<dbReference type="SUPFAM" id="SSF109604">
    <property type="entry name" value="HD-domain/PDEase-like"/>
    <property type="match status" value="1"/>
</dbReference>
<dbReference type="SUPFAM" id="SSF53067">
    <property type="entry name" value="Actin-like ATPase domain"/>
    <property type="match status" value="1"/>
</dbReference>
<dbReference type="Gene3D" id="3.30.420.150">
    <property type="entry name" value="Exopolyphosphatase. Domain 2"/>
    <property type="match status" value="1"/>
</dbReference>
<proteinExistence type="predicted"/>
<dbReference type="PANTHER" id="PTHR30005:SF14">
    <property type="entry name" value="EXOPOLYPHOSPHATASE"/>
    <property type="match status" value="1"/>
</dbReference>
<evidence type="ECO:0000313" key="3">
    <source>
        <dbReference type="EMBL" id="AKF04389.1"/>
    </source>
</evidence>
<evidence type="ECO:0000259" key="1">
    <source>
        <dbReference type="Pfam" id="PF02541"/>
    </source>
</evidence>
<dbReference type="InterPro" id="IPR048950">
    <property type="entry name" value="Ppx_GppA_C"/>
</dbReference>
<dbReference type="AlphaFoldDB" id="A0A0F6SE12"/>
<dbReference type="STRING" id="927083.DB32_001538"/>
<dbReference type="KEGG" id="samy:DB32_001538"/>
<organism evidence="3 4">
    <name type="scientific">Sandaracinus amylolyticus</name>
    <dbReference type="NCBI Taxonomy" id="927083"/>
    <lineage>
        <taxon>Bacteria</taxon>
        <taxon>Pseudomonadati</taxon>
        <taxon>Myxococcota</taxon>
        <taxon>Polyangia</taxon>
        <taxon>Polyangiales</taxon>
        <taxon>Sandaracinaceae</taxon>
        <taxon>Sandaracinus</taxon>
    </lineage>
</organism>
<accession>A0A0F6SE12</accession>
<protein>
    <submittedName>
        <fullName evidence="3">Exopolyphosphatase</fullName>
    </submittedName>
</protein>
<keyword evidence="4" id="KW-1185">Reference proteome</keyword>
<reference evidence="3 4" key="1">
    <citation type="submission" date="2015-03" db="EMBL/GenBank/DDBJ databases">
        <title>Genome assembly of Sandaracinus amylolyticus DSM 53668.</title>
        <authorList>
            <person name="Sharma G."/>
            <person name="Subramanian S."/>
        </authorList>
    </citation>
    <scope>NUCLEOTIDE SEQUENCE [LARGE SCALE GENOMIC DNA]</scope>
    <source>
        <strain evidence="3 4">DSM 53668</strain>
    </source>
</reference>
<dbReference type="GO" id="GO:0006798">
    <property type="term" value="P:polyphosphate catabolic process"/>
    <property type="evidence" value="ECO:0007669"/>
    <property type="project" value="TreeGrafter"/>
</dbReference>
<dbReference type="Pfam" id="PF02541">
    <property type="entry name" value="Ppx-GppA"/>
    <property type="match status" value="1"/>
</dbReference>
<dbReference type="EMBL" id="CP011125">
    <property type="protein sequence ID" value="AKF04389.1"/>
    <property type="molecule type" value="Genomic_DNA"/>
</dbReference>
<feature type="domain" description="Ppx/GppA phosphatase C-terminal" evidence="2">
    <location>
        <begin position="186"/>
        <end position="357"/>
    </location>
</feature>
<dbReference type="Proteomes" id="UP000034883">
    <property type="component" value="Chromosome"/>
</dbReference>
<dbReference type="Pfam" id="PF21447">
    <property type="entry name" value="Ppx-GppA_III"/>
    <property type="match status" value="1"/>
</dbReference>
<dbReference type="Gene3D" id="1.10.3210.10">
    <property type="entry name" value="Hypothetical protein af1432"/>
    <property type="match status" value="1"/>
</dbReference>
<evidence type="ECO:0000259" key="2">
    <source>
        <dbReference type="Pfam" id="PF21447"/>
    </source>
</evidence>
<feature type="domain" description="Ppx/GppA phosphatase N-terminal" evidence="1">
    <location>
        <begin position="7"/>
        <end position="179"/>
    </location>
</feature>
<evidence type="ECO:0000313" key="4">
    <source>
        <dbReference type="Proteomes" id="UP000034883"/>
    </source>
</evidence>
<dbReference type="InterPro" id="IPR003695">
    <property type="entry name" value="Ppx_GppA_N"/>
</dbReference>
<gene>
    <name evidence="3" type="ORF">DB32_001538</name>
</gene>
<dbReference type="PANTHER" id="PTHR30005">
    <property type="entry name" value="EXOPOLYPHOSPHATASE"/>
    <property type="match status" value="1"/>
</dbReference>
<dbReference type="InterPro" id="IPR043129">
    <property type="entry name" value="ATPase_NBD"/>
</dbReference>
<name>A0A0F6SE12_9BACT</name>